<protein>
    <submittedName>
        <fullName evidence="2">Uncharacterized protein</fullName>
    </submittedName>
</protein>
<reference evidence="3" key="1">
    <citation type="journal article" date="2013" name="Nature">
        <title>Draft genome of the wheat A-genome progenitor Triticum urartu.</title>
        <authorList>
            <person name="Ling H.Q."/>
            <person name="Zhao S."/>
            <person name="Liu D."/>
            <person name="Wang J."/>
            <person name="Sun H."/>
            <person name="Zhang C."/>
            <person name="Fan H."/>
            <person name="Li D."/>
            <person name="Dong L."/>
            <person name="Tao Y."/>
            <person name="Gao C."/>
            <person name="Wu H."/>
            <person name="Li Y."/>
            <person name="Cui Y."/>
            <person name="Guo X."/>
            <person name="Zheng S."/>
            <person name="Wang B."/>
            <person name="Yu K."/>
            <person name="Liang Q."/>
            <person name="Yang W."/>
            <person name="Lou X."/>
            <person name="Chen J."/>
            <person name="Feng M."/>
            <person name="Jian J."/>
            <person name="Zhang X."/>
            <person name="Luo G."/>
            <person name="Jiang Y."/>
            <person name="Liu J."/>
            <person name="Wang Z."/>
            <person name="Sha Y."/>
            <person name="Zhang B."/>
            <person name="Wu H."/>
            <person name="Tang D."/>
            <person name="Shen Q."/>
            <person name="Xue P."/>
            <person name="Zou S."/>
            <person name="Wang X."/>
            <person name="Liu X."/>
            <person name="Wang F."/>
            <person name="Yang Y."/>
            <person name="An X."/>
            <person name="Dong Z."/>
            <person name="Zhang K."/>
            <person name="Zhang X."/>
            <person name="Luo M.C."/>
            <person name="Dvorak J."/>
            <person name="Tong Y."/>
            <person name="Wang J."/>
            <person name="Yang H."/>
            <person name="Li Z."/>
            <person name="Wang D."/>
            <person name="Zhang A."/>
            <person name="Wang J."/>
        </authorList>
    </citation>
    <scope>NUCLEOTIDE SEQUENCE</scope>
    <source>
        <strain evidence="3">cv. G1812</strain>
    </source>
</reference>
<dbReference type="Proteomes" id="UP000015106">
    <property type="component" value="Chromosome 7"/>
</dbReference>
<organism evidence="2 3">
    <name type="scientific">Triticum urartu</name>
    <name type="common">Red wild einkorn</name>
    <name type="synonym">Crithodium urartu</name>
    <dbReference type="NCBI Taxonomy" id="4572"/>
    <lineage>
        <taxon>Eukaryota</taxon>
        <taxon>Viridiplantae</taxon>
        <taxon>Streptophyta</taxon>
        <taxon>Embryophyta</taxon>
        <taxon>Tracheophyta</taxon>
        <taxon>Spermatophyta</taxon>
        <taxon>Magnoliopsida</taxon>
        <taxon>Liliopsida</taxon>
        <taxon>Poales</taxon>
        <taxon>Poaceae</taxon>
        <taxon>BOP clade</taxon>
        <taxon>Pooideae</taxon>
        <taxon>Triticodae</taxon>
        <taxon>Triticeae</taxon>
        <taxon>Triticinae</taxon>
        <taxon>Triticum</taxon>
    </lineage>
</organism>
<dbReference type="EnsemblPlants" id="TuG1812G0700001919.01.T01">
    <property type="protein sequence ID" value="TuG1812G0700001919.01.T01"/>
    <property type="gene ID" value="TuG1812G0700001919.01"/>
</dbReference>
<name>A0A8R7V0C1_TRIUA</name>
<feature type="signal peptide" evidence="1">
    <location>
        <begin position="1"/>
        <end position="24"/>
    </location>
</feature>
<proteinExistence type="predicted"/>
<evidence type="ECO:0000313" key="2">
    <source>
        <dbReference type="EnsemblPlants" id="TuG1812G0700001919.01.T01"/>
    </source>
</evidence>
<accession>A0A8R7V0C1</accession>
<reference evidence="2" key="2">
    <citation type="submission" date="2018-03" db="EMBL/GenBank/DDBJ databases">
        <title>The Triticum urartu genome reveals the dynamic nature of wheat genome evolution.</title>
        <authorList>
            <person name="Ling H."/>
            <person name="Ma B."/>
            <person name="Shi X."/>
            <person name="Liu H."/>
            <person name="Dong L."/>
            <person name="Sun H."/>
            <person name="Cao Y."/>
            <person name="Gao Q."/>
            <person name="Zheng S."/>
            <person name="Li Y."/>
            <person name="Yu Y."/>
            <person name="Du H."/>
            <person name="Qi M."/>
            <person name="Li Y."/>
            <person name="Yu H."/>
            <person name="Cui Y."/>
            <person name="Wang N."/>
            <person name="Chen C."/>
            <person name="Wu H."/>
            <person name="Zhao Y."/>
            <person name="Zhang J."/>
            <person name="Li Y."/>
            <person name="Zhou W."/>
            <person name="Zhang B."/>
            <person name="Hu W."/>
            <person name="Eijk M."/>
            <person name="Tang J."/>
            <person name="Witsenboer H."/>
            <person name="Zhao S."/>
            <person name="Li Z."/>
            <person name="Zhang A."/>
            <person name="Wang D."/>
            <person name="Liang C."/>
        </authorList>
    </citation>
    <scope>NUCLEOTIDE SEQUENCE [LARGE SCALE GENOMIC DNA]</scope>
    <source>
        <strain evidence="2">cv. G1812</strain>
    </source>
</reference>
<dbReference type="AlphaFoldDB" id="A0A8R7V0C1"/>
<reference evidence="2" key="3">
    <citation type="submission" date="2022-06" db="UniProtKB">
        <authorList>
            <consortium name="EnsemblPlants"/>
        </authorList>
    </citation>
    <scope>IDENTIFICATION</scope>
</reference>
<keyword evidence="3" id="KW-1185">Reference proteome</keyword>
<keyword evidence="1" id="KW-0732">Signal</keyword>
<dbReference type="Gramene" id="TuG1812G0700001919.01.T01">
    <property type="protein sequence ID" value="TuG1812G0700001919.01.T01"/>
    <property type="gene ID" value="TuG1812G0700001919.01"/>
</dbReference>
<evidence type="ECO:0000313" key="3">
    <source>
        <dbReference type="Proteomes" id="UP000015106"/>
    </source>
</evidence>
<evidence type="ECO:0000256" key="1">
    <source>
        <dbReference type="SAM" id="SignalP"/>
    </source>
</evidence>
<feature type="chain" id="PRO_5035726220" evidence="1">
    <location>
        <begin position="25"/>
        <end position="62"/>
    </location>
</feature>
<sequence length="62" mass="6734">MARQIAHNSAQILVLLPIIHSISSFYHQPPLAQCSSHKSGCPTSLQNLDICYDNLPCCALLG</sequence>